<dbReference type="CDD" id="cd02440">
    <property type="entry name" value="AdoMet_MTases"/>
    <property type="match status" value="1"/>
</dbReference>
<dbReference type="Gene3D" id="3.40.50.150">
    <property type="entry name" value="Vaccinia Virus protein VP39"/>
    <property type="match status" value="1"/>
</dbReference>
<keyword evidence="3" id="KW-0808">Transferase</keyword>
<keyword evidence="2" id="KW-0489">Methyltransferase</keyword>
<reference evidence="5" key="1">
    <citation type="journal article" date="2023" name="Plant J.">
        <title>The genome of the king protea, Protea cynaroides.</title>
        <authorList>
            <person name="Chang J."/>
            <person name="Duong T.A."/>
            <person name="Schoeman C."/>
            <person name="Ma X."/>
            <person name="Roodt D."/>
            <person name="Barker N."/>
            <person name="Li Z."/>
            <person name="Van de Peer Y."/>
            <person name="Mizrachi E."/>
        </authorList>
    </citation>
    <scope>NUCLEOTIDE SEQUENCE</scope>
    <source>
        <tissue evidence="5">Young leaves</tissue>
    </source>
</reference>
<dbReference type="InterPro" id="IPR013217">
    <property type="entry name" value="Methyltransf_12"/>
</dbReference>
<name>A0A9Q0H4K8_9MAGN</name>
<feature type="domain" description="Methyltransferase type 12" evidence="4">
    <location>
        <begin position="109"/>
        <end position="209"/>
    </location>
</feature>
<dbReference type="AlphaFoldDB" id="A0A9Q0H4K8"/>
<gene>
    <name evidence="5" type="ORF">NE237_026256</name>
</gene>
<dbReference type="Proteomes" id="UP001141806">
    <property type="component" value="Unassembled WGS sequence"/>
</dbReference>
<evidence type="ECO:0000313" key="5">
    <source>
        <dbReference type="EMBL" id="KAJ4959145.1"/>
    </source>
</evidence>
<sequence length="323" mass="36766">MAVVAPLSRALVGQRYSFGCFHSSSTSIDLLRPSSVSAITHRFLSNVRLQQRQRVLLVGSDHYEVNATKYWDNFYKRHHNKFFKDRHYLEKEWGRYFSADKNQEAKVVLEVGCGAGNTIFPLIAAFPNLYVHACDFSAHAISLIKSHGDFREDLVNAFVCDVTCDDLCQKIVPSSVDIVTLIFMLSAVSPEKMSLLLKNIQRILKPNGYVLVRDYATGDFAQEKLTSRNQMIGENFYVRGDGTCVFYFSEDFLSTLFKREGFNTMEINVYCKRITNRSRNIVMDRRWIQEIQPVVELNQHVTAEGGAIDTSAVGLCTKWQLAG</sequence>
<evidence type="ECO:0000313" key="6">
    <source>
        <dbReference type="Proteomes" id="UP001141806"/>
    </source>
</evidence>
<comment type="caution">
    <text evidence="5">The sequence shown here is derived from an EMBL/GenBank/DDBJ whole genome shotgun (WGS) entry which is preliminary data.</text>
</comment>
<keyword evidence="6" id="KW-1185">Reference proteome</keyword>
<dbReference type="EMBL" id="JAMYWD010000010">
    <property type="protein sequence ID" value="KAJ4959145.1"/>
    <property type="molecule type" value="Genomic_DNA"/>
</dbReference>
<evidence type="ECO:0000259" key="4">
    <source>
        <dbReference type="Pfam" id="PF08242"/>
    </source>
</evidence>
<accession>A0A9Q0H4K8</accession>
<dbReference type="InterPro" id="IPR029063">
    <property type="entry name" value="SAM-dependent_MTases_sf"/>
</dbReference>
<dbReference type="GO" id="GO:0032259">
    <property type="term" value="P:methylation"/>
    <property type="evidence" value="ECO:0007669"/>
    <property type="project" value="UniProtKB-KW"/>
</dbReference>
<evidence type="ECO:0000256" key="3">
    <source>
        <dbReference type="ARBA" id="ARBA00022679"/>
    </source>
</evidence>
<dbReference type="GO" id="GO:0008173">
    <property type="term" value="F:RNA methyltransferase activity"/>
    <property type="evidence" value="ECO:0007669"/>
    <property type="project" value="UniProtKB-ARBA"/>
</dbReference>
<dbReference type="SUPFAM" id="SSF53335">
    <property type="entry name" value="S-adenosyl-L-methionine-dependent methyltransferases"/>
    <property type="match status" value="1"/>
</dbReference>
<protein>
    <recommendedName>
        <fullName evidence="4">Methyltransferase type 12 domain-containing protein</fullName>
    </recommendedName>
</protein>
<dbReference type="GO" id="GO:0008757">
    <property type="term" value="F:S-adenosylmethionine-dependent methyltransferase activity"/>
    <property type="evidence" value="ECO:0007669"/>
    <property type="project" value="UniProtKB-ARBA"/>
</dbReference>
<dbReference type="Pfam" id="PF08242">
    <property type="entry name" value="Methyltransf_12"/>
    <property type="match status" value="1"/>
</dbReference>
<dbReference type="PANTHER" id="PTHR22809:SF8">
    <property type="entry name" value="TRNA N(3)-METHYLCYTIDINE METHYLTRANSFERASE"/>
    <property type="match status" value="1"/>
</dbReference>
<proteinExistence type="inferred from homology"/>
<evidence type="ECO:0000256" key="2">
    <source>
        <dbReference type="ARBA" id="ARBA00022603"/>
    </source>
</evidence>
<organism evidence="5 6">
    <name type="scientific">Protea cynaroides</name>
    <dbReference type="NCBI Taxonomy" id="273540"/>
    <lineage>
        <taxon>Eukaryota</taxon>
        <taxon>Viridiplantae</taxon>
        <taxon>Streptophyta</taxon>
        <taxon>Embryophyta</taxon>
        <taxon>Tracheophyta</taxon>
        <taxon>Spermatophyta</taxon>
        <taxon>Magnoliopsida</taxon>
        <taxon>Proteales</taxon>
        <taxon>Proteaceae</taxon>
        <taxon>Protea</taxon>
    </lineage>
</organism>
<dbReference type="OrthoDB" id="417697at2759"/>
<dbReference type="PANTHER" id="PTHR22809">
    <property type="entry name" value="METHYLTRANSFERASE-RELATED"/>
    <property type="match status" value="1"/>
</dbReference>
<evidence type="ECO:0000256" key="1">
    <source>
        <dbReference type="ARBA" id="ARBA00009725"/>
    </source>
</evidence>
<dbReference type="InterPro" id="IPR026113">
    <property type="entry name" value="METTL2/6/8-like"/>
</dbReference>
<comment type="similarity">
    <text evidence="1">Belongs to the methyltransferase superfamily. METL family.</text>
</comment>